<keyword evidence="3 8" id="KW-0812">Transmembrane</keyword>
<feature type="transmembrane region" description="Helical" evidence="8">
    <location>
        <begin position="430"/>
        <end position="452"/>
    </location>
</feature>
<dbReference type="PANTHER" id="PTHR10796">
    <property type="entry name" value="PATCHED-RELATED"/>
    <property type="match status" value="1"/>
</dbReference>
<dbReference type="Pfam" id="PF02460">
    <property type="entry name" value="Patched"/>
    <property type="match status" value="1"/>
</dbReference>
<dbReference type="PROSITE" id="PS51257">
    <property type="entry name" value="PROKAR_LIPOPROTEIN"/>
    <property type="match status" value="1"/>
</dbReference>
<dbReference type="SUPFAM" id="SSF82866">
    <property type="entry name" value="Multidrug efflux transporter AcrB transmembrane domain"/>
    <property type="match status" value="2"/>
</dbReference>
<dbReference type="InterPro" id="IPR000731">
    <property type="entry name" value="SSD"/>
</dbReference>
<feature type="transmembrane region" description="Helical" evidence="8">
    <location>
        <begin position="917"/>
        <end position="939"/>
    </location>
</feature>
<reference evidence="10" key="1">
    <citation type="submission" date="2014-11" db="EMBL/GenBank/DDBJ databases">
        <authorList>
            <person name="Otto D Thomas"/>
            <person name="Naeem Raeece"/>
        </authorList>
    </citation>
    <scope>NUCLEOTIDE SEQUENCE</scope>
</reference>
<dbReference type="PROSITE" id="PS50156">
    <property type="entry name" value="SSD"/>
    <property type="match status" value="1"/>
</dbReference>
<feature type="transmembrane region" description="Helical" evidence="8">
    <location>
        <begin position="887"/>
        <end position="910"/>
    </location>
</feature>
<evidence type="ECO:0000256" key="4">
    <source>
        <dbReference type="ARBA" id="ARBA00022989"/>
    </source>
</evidence>
<feature type="transmembrane region" description="Helical" evidence="8">
    <location>
        <begin position="984"/>
        <end position="1008"/>
    </location>
</feature>
<feature type="transmembrane region" description="Helical" evidence="8">
    <location>
        <begin position="945"/>
        <end position="963"/>
    </location>
</feature>
<dbReference type="EMBL" id="CDMZ01000617">
    <property type="protein sequence ID" value="CEM18025.1"/>
    <property type="molecule type" value="Genomic_DNA"/>
</dbReference>
<sequence length="1096" mass="122781">MPGEGKSSPGRVCSLKRMISVSFTLCVVLGCGLLYAESLFNWEDAYGAMSGRARQDLSAYRDLYGEPHDVVWVQVKARDGVNLMDTSVIEELYEMDATIRSLHVRLHEHSEKKFRYSDVCLLRGDGICDYISFPRLFASPNRFGPGKLSYPFVTFDSHGARRALPDLGIFLAGQEVRDGKLWGASSMMFGYRLQGGEGLEETGEWEAAEMDERNKMYRIPTGPTEPRNATKEEVWAWMQTIEREMRLPEFSESPSFTVTVFTSRSIDDAMRAAQDSIFDLRDLLLYAGVVFLVSLYASVMTYTKRTEEWKIASALAGCTAPVLAYLGSSGFLYFCGLPHTPTNLAVPFLILGIGVDDFFVILSAYALMWGDARSLRRQREGREKARPKERLSKALGEAGISITLTTATDVTGLLFGLISDCFAIRNFCAFTIMGLLFGYAVCLTFFLGYLGLDAKREAAGEKGYMGVMKRAWVMMRKPFESQSTRDAREEIAEEKSHRRLRVRASTTSLEDGTSDPSVFHENEEESEDPEEPSAFHFHTQRRDSLSSSDEDEVRREVESVDGQMDTHQLLYMHLATSQAAAPGDWPWIVPVSDSALASWHEKKQRVRARRREDGRRADFSGEDDIAILNVTGASAYPGGALVRAVDAKAAVSLGEGRVQASVLRFVQNSWARILLHPFVAGTVLLAWLALLATSVWAVAGGMGGLQYGMQVVELTNWDSPLRDFFRDYREMTGGGYVGEVFFDENVEGRRTEWWRREIQEKLVECVEGLEDEEFFRLASPPLYLFLKDKGEELREKGEDDRETFEASLREWLDNRRFFKWDFVWEDPLKRTGLRSWRFQLVERYCTDSACVRGVMEKSREYFGSFKESFSARYYHEMFLLAELDLTILNSTLIAMGGVLLAATLVSSLLLKEGGAWAVGFILVCVAAIDLSLFGVMVWWGISLNLMSATILVLAAGFAVDYIAHVCHGFTVSCSRERGSRVAEALCGIGPAVFHGAVTVFLCGLPAMFSRSAIVFLFFQLISVAIALALAHGIVVLPVLLLFFGPKDTTGEVERRREEAVGKLIERLKTDRKQVVPLEVDELHAKRGLAGLAPFNE</sequence>
<keyword evidence="4 8" id="KW-1133">Transmembrane helix</keyword>
<feature type="transmembrane region" description="Helical" evidence="8">
    <location>
        <begin position="394"/>
        <end position="418"/>
    </location>
</feature>
<evidence type="ECO:0000256" key="2">
    <source>
        <dbReference type="ARBA" id="ARBA00005585"/>
    </source>
</evidence>
<evidence type="ECO:0000259" key="9">
    <source>
        <dbReference type="PROSITE" id="PS50156"/>
    </source>
</evidence>
<dbReference type="PhylomeDB" id="A0A0G4FUB9"/>
<evidence type="ECO:0000313" key="10">
    <source>
        <dbReference type="EMBL" id="CEM18025.1"/>
    </source>
</evidence>
<feature type="transmembrane region" description="Helical" evidence="8">
    <location>
        <begin position="314"/>
        <end position="334"/>
    </location>
</feature>
<dbReference type="AlphaFoldDB" id="A0A0G4FUB9"/>
<keyword evidence="6" id="KW-0325">Glycoprotein</keyword>
<feature type="compositionally biased region" description="Acidic residues" evidence="7">
    <location>
        <begin position="522"/>
        <end position="531"/>
    </location>
</feature>
<comment type="similarity">
    <text evidence="2">Belongs to the patched family.</text>
</comment>
<dbReference type="VEuPathDB" id="CryptoDB:Cvel_3728"/>
<feature type="compositionally biased region" description="Polar residues" evidence="7">
    <location>
        <begin position="504"/>
        <end position="516"/>
    </location>
</feature>
<feature type="transmembrane region" description="Helical" evidence="8">
    <location>
        <begin position="673"/>
        <end position="699"/>
    </location>
</feature>
<dbReference type="PANTHER" id="PTHR10796:SF92">
    <property type="entry name" value="PATCHED-RELATED, ISOFORM A"/>
    <property type="match status" value="1"/>
</dbReference>
<feature type="transmembrane region" description="Helical" evidence="8">
    <location>
        <begin position="283"/>
        <end position="302"/>
    </location>
</feature>
<feature type="domain" description="SSD" evidence="9">
    <location>
        <begin position="282"/>
        <end position="452"/>
    </location>
</feature>
<dbReference type="GO" id="GO:0016020">
    <property type="term" value="C:membrane"/>
    <property type="evidence" value="ECO:0007669"/>
    <property type="project" value="UniProtKB-SubCell"/>
</dbReference>
<dbReference type="Gene3D" id="1.20.1640.10">
    <property type="entry name" value="Multidrug efflux transporter AcrB transmembrane domain"/>
    <property type="match status" value="2"/>
</dbReference>
<feature type="region of interest" description="Disordered" evidence="7">
    <location>
        <begin position="483"/>
        <end position="560"/>
    </location>
</feature>
<evidence type="ECO:0000256" key="5">
    <source>
        <dbReference type="ARBA" id="ARBA00023136"/>
    </source>
</evidence>
<feature type="compositionally biased region" description="Basic and acidic residues" evidence="7">
    <location>
        <begin position="483"/>
        <end position="496"/>
    </location>
</feature>
<evidence type="ECO:0000256" key="7">
    <source>
        <dbReference type="SAM" id="MobiDB-lite"/>
    </source>
</evidence>
<evidence type="ECO:0000256" key="1">
    <source>
        <dbReference type="ARBA" id="ARBA00004141"/>
    </source>
</evidence>
<dbReference type="InterPro" id="IPR051697">
    <property type="entry name" value="Patched_domain-protein"/>
</dbReference>
<proteinExistence type="inferred from homology"/>
<name>A0A0G4FUB9_9ALVE</name>
<feature type="transmembrane region" description="Helical" evidence="8">
    <location>
        <begin position="1014"/>
        <end position="1044"/>
    </location>
</feature>
<dbReference type="InterPro" id="IPR003392">
    <property type="entry name" value="PTHD_SSD"/>
</dbReference>
<accession>A0A0G4FUB9</accession>
<comment type="subcellular location">
    <subcellularLocation>
        <location evidence="1">Membrane</location>
        <topology evidence="1">Multi-pass membrane protein</topology>
    </subcellularLocation>
</comment>
<feature type="transmembrane region" description="Helical" evidence="8">
    <location>
        <begin position="346"/>
        <end position="369"/>
    </location>
</feature>
<evidence type="ECO:0000256" key="3">
    <source>
        <dbReference type="ARBA" id="ARBA00022692"/>
    </source>
</evidence>
<evidence type="ECO:0000256" key="6">
    <source>
        <dbReference type="ARBA" id="ARBA00023180"/>
    </source>
</evidence>
<keyword evidence="5 8" id="KW-0472">Membrane</keyword>
<organism evidence="10">
    <name type="scientific">Chromera velia CCMP2878</name>
    <dbReference type="NCBI Taxonomy" id="1169474"/>
    <lineage>
        <taxon>Eukaryota</taxon>
        <taxon>Sar</taxon>
        <taxon>Alveolata</taxon>
        <taxon>Colpodellida</taxon>
        <taxon>Chromeraceae</taxon>
        <taxon>Chromera</taxon>
    </lineage>
</organism>
<evidence type="ECO:0000256" key="8">
    <source>
        <dbReference type="SAM" id="Phobius"/>
    </source>
</evidence>
<gene>
    <name evidence="10" type="ORF">Cvel_3728</name>
</gene>
<protein>
    <recommendedName>
        <fullName evidence="9">SSD domain-containing protein</fullName>
    </recommendedName>
</protein>